<proteinExistence type="predicted"/>
<dbReference type="SUPFAM" id="SSF88723">
    <property type="entry name" value="PIN domain-like"/>
    <property type="match status" value="1"/>
</dbReference>
<dbReference type="EMBL" id="LHXR01000071">
    <property type="protein sequence ID" value="KXA96611.1"/>
    <property type="molecule type" value="Genomic_DNA"/>
</dbReference>
<name>A0A133UQV5_9EURY</name>
<gene>
    <name evidence="2" type="ORF">AKJ37_04815</name>
</gene>
<dbReference type="InterPro" id="IPR044153">
    <property type="entry name" value="PIN_Pae0151-like"/>
</dbReference>
<evidence type="ECO:0000256" key="1">
    <source>
        <dbReference type="ARBA" id="ARBA00022842"/>
    </source>
</evidence>
<dbReference type="Gene3D" id="3.40.50.1010">
    <property type="entry name" value="5'-nuclease"/>
    <property type="match status" value="1"/>
</dbReference>
<organism evidence="2 3">
    <name type="scientific">candidate division MSBL1 archaeon SCGC-AAA259I09</name>
    <dbReference type="NCBI Taxonomy" id="1698267"/>
    <lineage>
        <taxon>Archaea</taxon>
        <taxon>Methanobacteriati</taxon>
        <taxon>Methanobacteriota</taxon>
        <taxon>candidate division MSBL1</taxon>
    </lineage>
</organism>
<protein>
    <recommendedName>
        <fullName evidence="4">PIN domain-containing protein</fullName>
    </recommendedName>
</protein>
<dbReference type="AlphaFoldDB" id="A0A133UQV5"/>
<evidence type="ECO:0000313" key="3">
    <source>
        <dbReference type="Proteomes" id="UP000070463"/>
    </source>
</evidence>
<keyword evidence="3" id="KW-1185">Reference proteome</keyword>
<keyword evidence="1" id="KW-0460">Magnesium</keyword>
<sequence length="76" mass="8560">MEDAANLLTGLREEVKVIRVRDLNLEKIMEIALGEEITYYDSSYIAGAVEKNIPMVTQDGKLSKKAKKYVEVEKIG</sequence>
<dbReference type="Proteomes" id="UP000070463">
    <property type="component" value="Unassembled WGS sequence"/>
</dbReference>
<evidence type="ECO:0000313" key="2">
    <source>
        <dbReference type="EMBL" id="KXA96611.1"/>
    </source>
</evidence>
<dbReference type="CDD" id="cd09873">
    <property type="entry name" value="PIN_Pae0151-like"/>
    <property type="match status" value="1"/>
</dbReference>
<dbReference type="PANTHER" id="PTHR35901:SF1">
    <property type="entry name" value="EXONUCLEASE VAPC9"/>
    <property type="match status" value="1"/>
</dbReference>
<comment type="caution">
    <text evidence="2">The sequence shown here is derived from an EMBL/GenBank/DDBJ whole genome shotgun (WGS) entry which is preliminary data.</text>
</comment>
<accession>A0A133UQV5</accession>
<evidence type="ECO:0008006" key="4">
    <source>
        <dbReference type="Google" id="ProtNLM"/>
    </source>
</evidence>
<dbReference type="InterPro" id="IPR029060">
    <property type="entry name" value="PIN-like_dom_sf"/>
</dbReference>
<reference evidence="2 3" key="1">
    <citation type="journal article" date="2016" name="Sci. Rep.">
        <title>Metabolic traits of an uncultured archaeal lineage -MSBL1- from brine pools of the Red Sea.</title>
        <authorList>
            <person name="Mwirichia R."/>
            <person name="Alam I."/>
            <person name="Rashid M."/>
            <person name="Vinu M."/>
            <person name="Ba-Alawi W."/>
            <person name="Anthony Kamau A."/>
            <person name="Kamanda Ngugi D."/>
            <person name="Goker M."/>
            <person name="Klenk H.P."/>
            <person name="Bajic V."/>
            <person name="Stingl U."/>
        </authorList>
    </citation>
    <scope>NUCLEOTIDE SEQUENCE [LARGE SCALE GENOMIC DNA]</scope>
    <source>
        <strain evidence="2">SCGC-AAA259I09</strain>
    </source>
</reference>
<dbReference type="InterPro" id="IPR051619">
    <property type="entry name" value="TypeII_TA_RNase_PINc/VapC"/>
</dbReference>
<dbReference type="PANTHER" id="PTHR35901">
    <property type="entry name" value="RIBONUCLEASE VAPC3"/>
    <property type="match status" value="1"/>
</dbReference>